<feature type="region of interest" description="Disordered" evidence="1">
    <location>
        <begin position="1"/>
        <end position="30"/>
    </location>
</feature>
<evidence type="ECO:0000313" key="3">
    <source>
        <dbReference type="Proteomes" id="UP001285154"/>
    </source>
</evidence>
<evidence type="ECO:0000256" key="1">
    <source>
        <dbReference type="SAM" id="MobiDB-lite"/>
    </source>
</evidence>
<organism evidence="2 3">
    <name type="scientific">Mesorhizobium vachelliae</name>
    <dbReference type="NCBI Taxonomy" id="3072309"/>
    <lineage>
        <taxon>Bacteria</taxon>
        <taxon>Pseudomonadati</taxon>
        <taxon>Pseudomonadota</taxon>
        <taxon>Alphaproteobacteria</taxon>
        <taxon>Hyphomicrobiales</taxon>
        <taxon>Phyllobacteriaceae</taxon>
        <taxon>Mesorhizobium</taxon>
    </lineage>
</organism>
<comment type="caution">
    <text evidence="2">The sequence shown here is derived from an EMBL/GenBank/DDBJ whole genome shotgun (WGS) entry which is preliminary data.</text>
</comment>
<reference evidence="2 3" key="1">
    <citation type="submission" date="2023-08" db="EMBL/GenBank/DDBJ databases">
        <title>Implementing the SeqCode for naming new Mesorhizobium species isolated from Vachellia karroo root nodules.</title>
        <authorList>
            <person name="Van Lill M."/>
        </authorList>
    </citation>
    <scope>NUCLEOTIDE SEQUENCE [LARGE SCALE GENOMIC DNA]</scope>
    <source>
        <strain evidence="2 3">VK25D</strain>
    </source>
</reference>
<name>A0ABU5A7C5_9HYPH</name>
<evidence type="ECO:0008006" key="4">
    <source>
        <dbReference type="Google" id="ProtNLM"/>
    </source>
</evidence>
<proteinExistence type="predicted"/>
<dbReference type="RefSeq" id="WP_320250654.1">
    <property type="nucleotide sequence ID" value="NZ_JAVIIQ010000009.1"/>
</dbReference>
<gene>
    <name evidence="2" type="ORF">RFM42_21695</name>
</gene>
<dbReference type="EMBL" id="JAVIIQ010000009">
    <property type="protein sequence ID" value="MDX8533618.1"/>
    <property type="molecule type" value="Genomic_DNA"/>
</dbReference>
<protein>
    <recommendedName>
        <fullName evidence="4">FlxA-like protein</fullName>
    </recommendedName>
</protein>
<evidence type="ECO:0000313" key="2">
    <source>
        <dbReference type="EMBL" id="MDX8533618.1"/>
    </source>
</evidence>
<keyword evidence="3" id="KW-1185">Reference proteome</keyword>
<sequence length="119" mass="12515">MSMKGAEQAGKAKDGATSANGSEPTVHPEATIDQVRNLLFGGAQRSLETNLAGLREEMQASIKQLQADFAKELAILQAHVLELERETEQKRLASQRDIGAAISDLGATISGLGSGRAGK</sequence>
<dbReference type="Proteomes" id="UP001285154">
    <property type="component" value="Unassembled WGS sequence"/>
</dbReference>
<accession>A0ABU5A7C5</accession>